<dbReference type="Proteomes" id="UP001151760">
    <property type="component" value="Unassembled WGS sequence"/>
</dbReference>
<dbReference type="EMBL" id="BQNB010014135">
    <property type="protein sequence ID" value="GJT24428.1"/>
    <property type="molecule type" value="Genomic_DNA"/>
</dbReference>
<evidence type="ECO:0000313" key="1">
    <source>
        <dbReference type="EMBL" id="GJT24428.1"/>
    </source>
</evidence>
<keyword evidence="2" id="KW-1185">Reference proteome</keyword>
<protein>
    <submittedName>
        <fullName evidence="1">Uncharacterized protein</fullName>
    </submittedName>
</protein>
<name>A0ABQ5CCT3_9ASTR</name>
<sequence length="79" mass="8848">MITANNRTEDKKLSELMLPLQLKTMGIFETIPYVRNAPCITQVIALSSVIFATRKRTLCKSVSKDRQQQCPGKSLHAKG</sequence>
<evidence type="ECO:0000313" key="2">
    <source>
        <dbReference type="Proteomes" id="UP001151760"/>
    </source>
</evidence>
<proteinExistence type="predicted"/>
<comment type="caution">
    <text evidence="1">The sequence shown here is derived from an EMBL/GenBank/DDBJ whole genome shotgun (WGS) entry which is preliminary data.</text>
</comment>
<reference evidence="1" key="2">
    <citation type="submission" date="2022-01" db="EMBL/GenBank/DDBJ databases">
        <authorList>
            <person name="Yamashiro T."/>
            <person name="Shiraishi A."/>
            <person name="Satake H."/>
            <person name="Nakayama K."/>
        </authorList>
    </citation>
    <scope>NUCLEOTIDE SEQUENCE</scope>
</reference>
<organism evidence="1 2">
    <name type="scientific">Tanacetum coccineum</name>
    <dbReference type="NCBI Taxonomy" id="301880"/>
    <lineage>
        <taxon>Eukaryota</taxon>
        <taxon>Viridiplantae</taxon>
        <taxon>Streptophyta</taxon>
        <taxon>Embryophyta</taxon>
        <taxon>Tracheophyta</taxon>
        <taxon>Spermatophyta</taxon>
        <taxon>Magnoliopsida</taxon>
        <taxon>eudicotyledons</taxon>
        <taxon>Gunneridae</taxon>
        <taxon>Pentapetalae</taxon>
        <taxon>asterids</taxon>
        <taxon>campanulids</taxon>
        <taxon>Asterales</taxon>
        <taxon>Asteraceae</taxon>
        <taxon>Asteroideae</taxon>
        <taxon>Anthemideae</taxon>
        <taxon>Anthemidinae</taxon>
        <taxon>Tanacetum</taxon>
    </lineage>
</organism>
<gene>
    <name evidence="1" type="ORF">Tco_0894365</name>
</gene>
<accession>A0ABQ5CCT3</accession>
<reference evidence="1" key="1">
    <citation type="journal article" date="2022" name="Int. J. Mol. Sci.">
        <title>Draft Genome of Tanacetum Coccineum: Genomic Comparison of Closely Related Tanacetum-Family Plants.</title>
        <authorList>
            <person name="Yamashiro T."/>
            <person name="Shiraishi A."/>
            <person name="Nakayama K."/>
            <person name="Satake H."/>
        </authorList>
    </citation>
    <scope>NUCLEOTIDE SEQUENCE</scope>
</reference>